<accession>A0A137ZLP4</accession>
<evidence type="ECO:0000313" key="4">
    <source>
        <dbReference type="EMBL" id="KXO99122.1"/>
    </source>
</evidence>
<feature type="region of interest" description="Disordered" evidence="1">
    <location>
        <begin position="339"/>
        <end position="376"/>
    </location>
</feature>
<evidence type="ECO:0000313" key="5">
    <source>
        <dbReference type="Proteomes" id="UP000070409"/>
    </source>
</evidence>
<dbReference type="EMBL" id="LSRE01000010">
    <property type="protein sequence ID" value="KXO99122.1"/>
    <property type="molecule type" value="Genomic_DNA"/>
</dbReference>
<dbReference type="InterPro" id="IPR012938">
    <property type="entry name" value="Glc/Sorbosone_DH"/>
</dbReference>
<evidence type="ECO:0000259" key="3">
    <source>
        <dbReference type="Pfam" id="PF07995"/>
    </source>
</evidence>
<reference evidence="4 5" key="1">
    <citation type="submission" date="2016-02" db="EMBL/GenBank/DDBJ databases">
        <authorList>
            <person name="Teng J.L."/>
            <person name="Tang Y."/>
            <person name="Huang Y."/>
            <person name="Guo F."/>
            <person name="Wei W."/>
            <person name="Chen J.H."/>
            <person name="Wong S.Y."/>
            <person name="Lau S.K."/>
            <person name="Woo P.C."/>
        </authorList>
    </citation>
    <scope>NUCLEOTIDE SEQUENCE [LARGE SCALE GENOMIC DNA]</scope>
    <source>
        <strain evidence="4 5">JCM 13375</strain>
    </source>
</reference>
<name>A0A137ZLP4_9ACTN</name>
<evidence type="ECO:0000256" key="1">
    <source>
        <dbReference type="SAM" id="MobiDB-lite"/>
    </source>
</evidence>
<dbReference type="Gene3D" id="2.120.10.30">
    <property type="entry name" value="TolB, C-terminal domain"/>
    <property type="match status" value="1"/>
</dbReference>
<dbReference type="Pfam" id="PF07995">
    <property type="entry name" value="GSDH"/>
    <property type="match status" value="1"/>
</dbReference>
<keyword evidence="2" id="KW-0732">Signal</keyword>
<feature type="signal peptide" evidence="2">
    <location>
        <begin position="1"/>
        <end position="36"/>
    </location>
</feature>
<protein>
    <recommendedName>
        <fullName evidence="3">Glucose/Sorbosone dehydrogenase domain-containing protein</fullName>
    </recommendedName>
</protein>
<comment type="caution">
    <text evidence="4">The sequence shown here is derived from an EMBL/GenBank/DDBJ whole genome shotgun (WGS) entry which is preliminary data.</text>
</comment>
<dbReference type="PROSITE" id="PS51257">
    <property type="entry name" value="PROKAR_LIPOPROTEIN"/>
    <property type="match status" value="1"/>
</dbReference>
<dbReference type="SUPFAM" id="SSF50952">
    <property type="entry name" value="Soluble quinoprotein glucose dehydrogenase"/>
    <property type="match status" value="1"/>
</dbReference>
<sequence>MSEGSRRARVRARHAVVLAAAAALLAGCVDFSGSEAAPFTGPPTGEATTTTRKPGPALPSAVPKPPGPCIDQDPMVLATCLTEPTSLITTGDLEHAYVSERGGSITYTTTDLPNREILRIGVDTSGDGGLLSIALSPSYDEDRLFYAYVSTPTDNRIVRVTPGDEPKVILSGIPKGATGNAGSIMFRGRDLIVATGNAGDANAARDPGSLAGKVLLLPSPNTISPVRPRVLASDGGVRQSVCGFAQGGPIFIADQGLTQDRLRVITNPGSPDSVVWSWPDRPGLAGCAVVKGAVFVSESRAGKVEMVRVPKDPATADGEPVQMVDRTRYGIFGRLAIGPKDLPQGLTTNKPNPKAPTDDRVVLLPIPSSEAGGGND</sequence>
<dbReference type="InterPro" id="IPR011041">
    <property type="entry name" value="Quinoprot_gluc/sorb_DH_b-prop"/>
</dbReference>
<dbReference type="RefSeq" id="WP_068744579.1">
    <property type="nucleotide sequence ID" value="NZ_LSRE01000010.1"/>
</dbReference>
<dbReference type="InterPro" id="IPR011042">
    <property type="entry name" value="6-blade_b-propeller_TolB-like"/>
</dbReference>
<gene>
    <name evidence="4" type="ORF">AXK61_17755</name>
</gene>
<proteinExistence type="predicted"/>
<keyword evidence="5" id="KW-1185">Reference proteome</keyword>
<feature type="domain" description="Glucose/Sorbosone dehydrogenase" evidence="3">
    <location>
        <begin position="82"/>
        <end position="226"/>
    </location>
</feature>
<evidence type="ECO:0000256" key="2">
    <source>
        <dbReference type="SAM" id="SignalP"/>
    </source>
</evidence>
<feature type="chain" id="PRO_5046453087" description="Glucose/Sorbosone dehydrogenase domain-containing protein" evidence="2">
    <location>
        <begin position="37"/>
        <end position="376"/>
    </location>
</feature>
<dbReference type="Proteomes" id="UP000070409">
    <property type="component" value="Unassembled WGS sequence"/>
</dbReference>
<feature type="region of interest" description="Disordered" evidence="1">
    <location>
        <begin position="39"/>
        <end position="65"/>
    </location>
</feature>
<feature type="compositionally biased region" description="Low complexity" evidence="1">
    <location>
        <begin position="39"/>
        <end position="55"/>
    </location>
</feature>
<organism evidence="4 5">
    <name type="scientific">Tsukamurella pseudospumae</name>
    <dbReference type="NCBI Taxonomy" id="239498"/>
    <lineage>
        <taxon>Bacteria</taxon>
        <taxon>Bacillati</taxon>
        <taxon>Actinomycetota</taxon>
        <taxon>Actinomycetes</taxon>
        <taxon>Mycobacteriales</taxon>
        <taxon>Tsukamurellaceae</taxon>
        <taxon>Tsukamurella</taxon>
    </lineage>
</organism>